<proteinExistence type="predicted"/>
<comment type="caution">
    <text evidence="2">The sequence shown here is derived from an EMBL/GenBank/DDBJ whole genome shotgun (WGS) entry which is preliminary data.</text>
</comment>
<protein>
    <submittedName>
        <fullName evidence="2">Uncharacterized protein</fullName>
    </submittedName>
</protein>
<dbReference type="Proteomes" id="UP000295192">
    <property type="component" value="Unassembled WGS sequence"/>
</dbReference>
<accession>A0A484ANC7</accession>
<evidence type="ECO:0000313" key="2">
    <source>
        <dbReference type="EMBL" id="TDG38413.1"/>
    </source>
</evidence>
<dbReference type="EMBL" id="LSRL02003797">
    <property type="protein sequence ID" value="TDG38413.1"/>
    <property type="molecule type" value="Genomic_DNA"/>
</dbReference>
<reference evidence="2 3" key="1">
    <citation type="journal article" date="2019" name="J. Hered.">
        <title>An Improved Genome Assembly for Drosophila navojoa, the Basal Species in the mojavensis Cluster.</title>
        <authorList>
            <person name="Vanderlinde T."/>
            <person name="Dupim E.G."/>
            <person name="Nazario-Yepiz N.O."/>
            <person name="Carvalho A.B."/>
        </authorList>
    </citation>
    <scope>NUCLEOTIDE SEQUENCE [LARGE SCALE GENOMIC DNA]</scope>
    <source>
        <strain evidence="2">Navoj_Jal97</strain>
        <tissue evidence="2">Whole organism</tissue>
    </source>
</reference>
<gene>
    <name evidence="2" type="ORF">AWZ03_015165</name>
</gene>
<keyword evidence="3" id="KW-1185">Reference proteome</keyword>
<organism evidence="2 3">
    <name type="scientific">Drosophila navojoa</name>
    <name type="common">Fruit fly</name>
    <dbReference type="NCBI Taxonomy" id="7232"/>
    <lineage>
        <taxon>Eukaryota</taxon>
        <taxon>Metazoa</taxon>
        <taxon>Ecdysozoa</taxon>
        <taxon>Arthropoda</taxon>
        <taxon>Hexapoda</taxon>
        <taxon>Insecta</taxon>
        <taxon>Pterygota</taxon>
        <taxon>Neoptera</taxon>
        <taxon>Endopterygota</taxon>
        <taxon>Diptera</taxon>
        <taxon>Brachycera</taxon>
        <taxon>Muscomorpha</taxon>
        <taxon>Ephydroidea</taxon>
        <taxon>Drosophilidae</taxon>
        <taxon>Drosophila</taxon>
    </lineage>
</organism>
<dbReference type="AlphaFoldDB" id="A0A484ANC7"/>
<evidence type="ECO:0000313" key="3">
    <source>
        <dbReference type="Proteomes" id="UP000295192"/>
    </source>
</evidence>
<evidence type="ECO:0000256" key="1">
    <source>
        <dbReference type="SAM" id="MobiDB-lite"/>
    </source>
</evidence>
<feature type="region of interest" description="Disordered" evidence="1">
    <location>
        <begin position="65"/>
        <end position="85"/>
    </location>
</feature>
<sequence>MMINFRGHPSKRCGTIMIIKKPPIIISSNSSRISSSISSALAKMTELTPGRVSCSSDSTTLAGAAYSGCHDRSDRGQPKPSIAIN</sequence>
<name>A0A484ANC7_DRONA</name>